<gene>
    <name evidence="1" type="ORF">ABL78_3260</name>
</gene>
<dbReference type="OMA" id="CFHYLRV"/>
<sequence length="600" mass="63828">MDVSSIPPLQAFSWLNAHAFGGSAPSPAPEALRLLGQYLQSQSCNPGEVAVLRQWDRQRKEGGVALQASGVELEALERAVASRAAAVRTVLVQNKERAAIMVSAASAGAAGNRGGIVQESNRGPMASLVQWWHLGVGSPWSFALSTSSGAEGLSTQSDYCFSCLRDAVEAVEPFLSGMRCATALGAEDEVSAIYLEGSAYLTSVGARGDPVPLFASLELARTYVTLSFGGRAGMAGVARALQASRALDALQRVASLLERFDTKVSDAQDMYQPTLTTDLSSGTLTKAQAYWSLAVSYSIFFHTVAAYLDGVSGNFEEFAAAVLGTGDQPGLYLWGASRFPFIPFALAENNVAGRSGEAKGDATKAPVAVHTRLAALFPPSSSHVTGSGADCYLDEYRPLVTAVIAPARTFITLLLLSAVATLPLQVVVKDLPLWGELRELYENCEELETLLRALHDGQLGTAWRSATAAATHYLFSTPHVHTSVLQQLLEDVKRAICFHYLSTRGVASIAHAADDLHFGSPEEFTKVVTALIRDQYIDARLDLVSGTVEVQQAGHTLGDREGAEEAMARAVLGLSTLEMQLTCMSAERHLIFVPASGDDG</sequence>
<accession>A0A0N1PEU5</accession>
<dbReference type="VEuPathDB" id="TriTrypDB:Lsey_0078_0170"/>
<dbReference type="EMBL" id="LJSK01000078">
    <property type="protein sequence ID" value="KPI87662.1"/>
    <property type="molecule type" value="Genomic_DNA"/>
</dbReference>
<evidence type="ECO:0000313" key="2">
    <source>
        <dbReference type="Proteomes" id="UP000038009"/>
    </source>
</evidence>
<protein>
    <submittedName>
        <fullName evidence="1">Uncharacterized protein</fullName>
    </submittedName>
</protein>
<organism evidence="1 2">
    <name type="scientific">Leptomonas seymouri</name>
    <dbReference type="NCBI Taxonomy" id="5684"/>
    <lineage>
        <taxon>Eukaryota</taxon>
        <taxon>Discoba</taxon>
        <taxon>Euglenozoa</taxon>
        <taxon>Kinetoplastea</taxon>
        <taxon>Metakinetoplastina</taxon>
        <taxon>Trypanosomatida</taxon>
        <taxon>Trypanosomatidae</taxon>
        <taxon>Leishmaniinae</taxon>
        <taxon>Leptomonas</taxon>
    </lineage>
</organism>
<name>A0A0N1PEU5_LEPSE</name>
<reference evidence="1 2" key="1">
    <citation type="journal article" date="2015" name="PLoS Pathog.">
        <title>Leptomonas seymouri: Adaptations to the Dixenous Life Cycle Analyzed by Genome Sequencing, Transcriptome Profiling and Co-infection with Leishmania donovani.</title>
        <authorList>
            <person name="Kraeva N."/>
            <person name="Butenko A."/>
            <person name="Hlavacova J."/>
            <person name="Kostygov A."/>
            <person name="Myskova J."/>
            <person name="Grybchuk D."/>
            <person name="Lestinova T."/>
            <person name="Votypka J."/>
            <person name="Volf P."/>
            <person name="Opperdoes F."/>
            <person name="Flegontov P."/>
            <person name="Lukes J."/>
            <person name="Yurchenko V."/>
        </authorList>
    </citation>
    <scope>NUCLEOTIDE SEQUENCE [LARGE SCALE GENOMIC DNA]</scope>
    <source>
        <strain evidence="1 2">ATCC 30220</strain>
    </source>
</reference>
<proteinExistence type="predicted"/>
<dbReference type="OrthoDB" id="272349at2759"/>
<comment type="caution">
    <text evidence="1">The sequence shown here is derived from an EMBL/GenBank/DDBJ whole genome shotgun (WGS) entry which is preliminary data.</text>
</comment>
<dbReference type="AlphaFoldDB" id="A0A0N1PEU5"/>
<keyword evidence="2" id="KW-1185">Reference proteome</keyword>
<dbReference type="Proteomes" id="UP000038009">
    <property type="component" value="Unassembled WGS sequence"/>
</dbReference>
<evidence type="ECO:0000313" key="1">
    <source>
        <dbReference type="EMBL" id="KPI87662.1"/>
    </source>
</evidence>